<evidence type="ECO:0000313" key="3">
    <source>
        <dbReference type="Proteomes" id="UP000036367"/>
    </source>
</evidence>
<accession>A0A0J1BFH7</accession>
<dbReference type="Proteomes" id="UP000036367">
    <property type="component" value="Unassembled WGS sequence"/>
</dbReference>
<organism evidence="2 3">
    <name type="scientific">Rhodopirellula islandica</name>
    <dbReference type="NCBI Taxonomy" id="595434"/>
    <lineage>
        <taxon>Bacteria</taxon>
        <taxon>Pseudomonadati</taxon>
        <taxon>Planctomycetota</taxon>
        <taxon>Planctomycetia</taxon>
        <taxon>Pirellulales</taxon>
        <taxon>Pirellulaceae</taxon>
        <taxon>Rhodopirellula</taxon>
    </lineage>
</organism>
<comment type="caution">
    <text evidence="2">The sequence shown here is derived from an EMBL/GenBank/DDBJ whole genome shotgun (WGS) entry which is preliminary data.</text>
</comment>
<protein>
    <submittedName>
        <fullName evidence="2">Uncharacterized protein</fullName>
    </submittedName>
</protein>
<evidence type="ECO:0000256" key="1">
    <source>
        <dbReference type="SAM" id="MobiDB-lite"/>
    </source>
</evidence>
<sequence>MKKDSKPEEKLHSLSERQHQTFRSPGERPNGSQGETQSFLRSGFGVGRAVEVAGMILVGGLGKVRPPASIVAERWMHQTLQGLNPLVRPTHLSISTVDRP</sequence>
<dbReference type="EMBL" id="LECT01000019">
    <property type="protein sequence ID" value="KLU05332.1"/>
    <property type="molecule type" value="Genomic_DNA"/>
</dbReference>
<feature type="compositionally biased region" description="Polar residues" evidence="1">
    <location>
        <begin position="30"/>
        <end position="39"/>
    </location>
</feature>
<feature type="region of interest" description="Disordered" evidence="1">
    <location>
        <begin position="1"/>
        <end position="39"/>
    </location>
</feature>
<dbReference type="AlphaFoldDB" id="A0A0J1BFH7"/>
<reference evidence="2" key="1">
    <citation type="submission" date="2015-05" db="EMBL/GenBank/DDBJ databases">
        <title>Permanent draft genome of Rhodopirellula islandicus K833.</title>
        <authorList>
            <person name="Kizina J."/>
            <person name="Richter M."/>
            <person name="Glockner F.O."/>
            <person name="Harder J."/>
        </authorList>
    </citation>
    <scope>NUCLEOTIDE SEQUENCE [LARGE SCALE GENOMIC DNA]</scope>
    <source>
        <strain evidence="2">K833</strain>
    </source>
</reference>
<dbReference type="PATRIC" id="fig|595434.4.peg.2423"/>
<feature type="compositionally biased region" description="Basic and acidic residues" evidence="1">
    <location>
        <begin position="1"/>
        <end position="19"/>
    </location>
</feature>
<keyword evidence="3" id="KW-1185">Reference proteome</keyword>
<name>A0A0J1BFH7_RHOIS</name>
<gene>
    <name evidence="2" type="ORF">RISK_002539</name>
</gene>
<evidence type="ECO:0000313" key="2">
    <source>
        <dbReference type="EMBL" id="KLU05332.1"/>
    </source>
</evidence>
<proteinExistence type="predicted"/>